<sequence>MREMIKDEWLDVDARTMFAQNFHSARIKIERYTASFALKYALPELVTRSKQELDRFELQLNQDLDLMDLHPEQEPERKNAKAPKDGGGVGPSSKRQLSGAEMMPEDGLETGRGANRKQRRANEPATAVNPALAAKNVSRKRPKLGNLPAVILTVAHEQTPLGNHSPSHHHQPHRSHSPTQSHQTPNAFWETKTQSLSARDAAEMQPEGGCPRWPLGPGQAWSGPIKENQVRGPGKRFVVPAGEVRYLARHFPSVGEPIHPGFVVAKPGCDECIRRNTICTFGVGANHRGKERDPTKGSCDRCIVRYHKCRGLGFTGFASSTKRSFGQTSKSSDHGQYSRGA</sequence>
<feature type="region of interest" description="Disordered" evidence="1">
    <location>
        <begin position="321"/>
        <end position="341"/>
    </location>
</feature>
<feature type="compositionally biased region" description="Basic residues" evidence="1">
    <location>
        <begin position="166"/>
        <end position="176"/>
    </location>
</feature>
<accession>W3VLZ4</accession>
<feature type="region of interest" description="Disordered" evidence="1">
    <location>
        <begin position="159"/>
        <end position="185"/>
    </location>
</feature>
<name>W3VLZ4_MOEAP</name>
<evidence type="ECO:0000256" key="1">
    <source>
        <dbReference type="SAM" id="MobiDB-lite"/>
    </source>
</evidence>
<evidence type="ECO:0000313" key="2">
    <source>
        <dbReference type="EMBL" id="ETS62540.1"/>
    </source>
</evidence>
<protein>
    <submittedName>
        <fullName evidence="2">Uncharacterized protein</fullName>
    </submittedName>
</protein>
<dbReference type="HOGENOM" id="CLU_814148_0_0_1"/>
<dbReference type="AlphaFoldDB" id="W3VLZ4"/>
<feature type="compositionally biased region" description="Polar residues" evidence="1">
    <location>
        <begin position="321"/>
        <end position="330"/>
    </location>
</feature>
<feature type="region of interest" description="Disordered" evidence="1">
    <location>
        <begin position="73"/>
        <end position="140"/>
    </location>
</feature>
<evidence type="ECO:0000313" key="3">
    <source>
        <dbReference type="Proteomes" id="UP000019462"/>
    </source>
</evidence>
<dbReference type="OrthoDB" id="10259502at2759"/>
<feature type="compositionally biased region" description="Basic and acidic residues" evidence="1">
    <location>
        <begin position="73"/>
        <end position="84"/>
    </location>
</feature>
<comment type="caution">
    <text evidence="2">The sequence shown here is derived from an EMBL/GenBank/DDBJ whole genome shotgun (WGS) entry which is preliminary data.</text>
</comment>
<dbReference type="Proteomes" id="UP000019462">
    <property type="component" value="Unassembled WGS sequence"/>
</dbReference>
<reference evidence="2 3" key="1">
    <citation type="journal article" date="2014" name="Genome Announc.">
        <title>Genome sequence of the basidiomycetous fungus Pseudozyma aphidis DSM70725, an efficient producer of biosurfactant mannosylerythritol lipids.</title>
        <authorList>
            <person name="Lorenz S."/>
            <person name="Guenther M."/>
            <person name="Grumaz C."/>
            <person name="Rupp S."/>
            <person name="Zibek S."/>
            <person name="Sohn K."/>
        </authorList>
    </citation>
    <scope>NUCLEOTIDE SEQUENCE [LARGE SCALE GENOMIC DNA]</scope>
    <source>
        <strain evidence="3">ATCC 32657 / CBS 517.83 / DSM 70725 / JCM 10318 / NBRC 10182 / NRRL Y-7954 / St-0401</strain>
    </source>
</reference>
<proteinExistence type="predicted"/>
<gene>
    <name evidence="2" type="ORF">PaG_03172</name>
</gene>
<organism evidence="2 3">
    <name type="scientific">Moesziomyces aphidis</name>
    <name type="common">Pseudozyma aphidis</name>
    <dbReference type="NCBI Taxonomy" id="84754"/>
    <lineage>
        <taxon>Eukaryota</taxon>
        <taxon>Fungi</taxon>
        <taxon>Dikarya</taxon>
        <taxon>Basidiomycota</taxon>
        <taxon>Ustilaginomycotina</taxon>
        <taxon>Ustilaginomycetes</taxon>
        <taxon>Ustilaginales</taxon>
        <taxon>Ustilaginaceae</taxon>
        <taxon>Moesziomyces</taxon>
    </lineage>
</organism>
<keyword evidence="3" id="KW-1185">Reference proteome</keyword>
<dbReference type="EMBL" id="AWNI01000010">
    <property type="protein sequence ID" value="ETS62540.1"/>
    <property type="molecule type" value="Genomic_DNA"/>
</dbReference>